<dbReference type="Pfam" id="PF07976">
    <property type="entry name" value="Phe_hydrox_dim"/>
    <property type="match status" value="1"/>
</dbReference>
<gene>
    <name evidence="10" type="ORF">OUO13_05300</name>
</gene>
<dbReference type="SUPFAM" id="SSF51905">
    <property type="entry name" value="FAD/NAD(P)-binding domain"/>
    <property type="match status" value="1"/>
</dbReference>
<evidence type="ECO:0000259" key="9">
    <source>
        <dbReference type="Pfam" id="PF07976"/>
    </source>
</evidence>
<keyword evidence="6" id="KW-0560">Oxidoreductase</keyword>
<evidence type="ECO:0000256" key="3">
    <source>
        <dbReference type="ARBA" id="ARBA00020059"/>
    </source>
</evidence>
<dbReference type="InterPro" id="IPR038220">
    <property type="entry name" value="PHOX_C_sf"/>
</dbReference>
<evidence type="ECO:0000256" key="6">
    <source>
        <dbReference type="ARBA" id="ARBA00023002"/>
    </source>
</evidence>
<dbReference type="InterPro" id="IPR036249">
    <property type="entry name" value="Thioredoxin-like_sf"/>
</dbReference>
<evidence type="ECO:0000256" key="5">
    <source>
        <dbReference type="ARBA" id="ARBA00022827"/>
    </source>
</evidence>
<dbReference type="InterPro" id="IPR012941">
    <property type="entry name" value="Phe_hydrox_C_dim_dom"/>
</dbReference>
<protein>
    <recommendedName>
        <fullName evidence="3">Alkyl hydroperoxide reductase subunit F</fullName>
    </recommendedName>
</protein>
<proteinExistence type="inferred from homology"/>
<dbReference type="EMBL" id="JAPNOA010000018">
    <property type="protein sequence ID" value="MCY0964595.1"/>
    <property type="molecule type" value="Genomic_DNA"/>
</dbReference>
<dbReference type="GO" id="GO:0016709">
    <property type="term" value="F:oxidoreductase activity, acting on paired donors, with incorporation or reduction of molecular oxygen, NAD(P)H as one donor, and incorporation of one atom of oxygen"/>
    <property type="evidence" value="ECO:0007669"/>
    <property type="project" value="UniProtKB-ARBA"/>
</dbReference>
<dbReference type="Gene3D" id="3.40.30.20">
    <property type="match status" value="1"/>
</dbReference>
<dbReference type="Gene3D" id="3.50.50.60">
    <property type="entry name" value="FAD/NAD(P)-binding domain"/>
    <property type="match status" value="1"/>
</dbReference>
<dbReference type="Gene3D" id="3.30.9.10">
    <property type="entry name" value="D-Amino Acid Oxidase, subunit A, domain 2"/>
    <property type="match status" value="1"/>
</dbReference>
<accession>A0A9X3IRU4</accession>
<keyword evidence="5" id="KW-0274">FAD</keyword>
<keyword evidence="4" id="KW-0285">Flavoprotein</keyword>
<dbReference type="CDD" id="cd02979">
    <property type="entry name" value="PHOX_C"/>
    <property type="match status" value="1"/>
</dbReference>
<sequence>MQYHLNGFKPGNLQVADAARVPDPIPPLVDLPDEVDVLIVGCGPAGLALARQLADFADIRTCIVEQKAGPMLFGQADGISCRTLEIMEAFNSSELLVKETYQLRQNAFWEPDVNQPQHIKRAHKVADARLGLSEFVHGVVNQSRLHDILLDGMASSINHLRPHYSRRLLELNIDQILTQDLKAYPVTATFERLNATIGGSETHPAVRTETIKARYIVGCDGARSAVRKNLGIALQGDSANKAWGVMDVLLVTDFPDIRVKSFIQSKEHGAVMLIPREGGYLVRLYVELDLLGQDQRAAQLDLNADDIIAKARLIMNPYQLDVKEVAWWSIYEVGQRVAERFTDLPADLTDAERAGRIPRAFVAGDACHTHSPKGGWGLNTSLPDTFNLGWKLAAVLQGKARPELLQSYEAERRKVAFMLINADREMSALVATQPKKDAAPVKTNTADIEKFIARQNGFIAGTSIGYDASYLCCGHEHQALATGFPVGQRFHSAEAVRLADGCPVQLGHLVKADGRWRIFVFADAVSPVTTTAANPGSEALRLLEFLAHNPQSPLLKYTPAGADIDSVIDVYSVFQQQDLALENLPGSLDPVLQPQKGKFGLRDYEKVFQTDAGHDIFNQRGIDRERGCMVIVRPDQHIGALLPLTDQVGLAQFFARFMIDNG</sequence>
<keyword evidence="10" id="KW-0503">Monooxygenase</keyword>
<feature type="domain" description="Phenol hydroxylase-like C-terminal dimerisation" evidence="9">
    <location>
        <begin position="466"/>
        <end position="660"/>
    </location>
</feature>
<evidence type="ECO:0000256" key="7">
    <source>
        <dbReference type="ARBA" id="ARBA00024806"/>
    </source>
</evidence>
<dbReference type="PRINTS" id="PR00420">
    <property type="entry name" value="RNGMNOXGNASE"/>
</dbReference>
<comment type="cofactor">
    <cofactor evidence="1">
        <name>FAD</name>
        <dbReference type="ChEBI" id="CHEBI:57692"/>
    </cofactor>
</comment>
<dbReference type="InterPro" id="IPR036188">
    <property type="entry name" value="FAD/NAD-bd_sf"/>
</dbReference>
<dbReference type="NCBIfam" id="NF006144">
    <property type="entry name" value="PRK08294.1"/>
    <property type="match status" value="1"/>
</dbReference>
<feature type="domain" description="FAD-binding" evidence="8">
    <location>
        <begin position="34"/>
        <end position="418"/>
    </location>
</feature>
<evidence type="ECO:0000256" key="1">
    <source>
        <dbReference type="ARBA" id="ARBA00001974"/>
    </source>
</evidence>
<dbReference type="GO" id="GO:0071949">
    <property type="term" value="F:FAD binding"/>
    <property type="evidence" value="ECO:0007669"/>
    <property type="project" value="InterPro"/>
</dbReference>
<evidence type="ECO:0000313" key="10">
    <source>
        <dbReference type="EMBL" id="MCY0964595.1"/>
    </source>
</evidence>
<dbReference type="PANTHER" id="PTHR43004:SF19">
    <property type="entry name" value="BINDING MONOOXYGENASE, PUTATIVE (JCVI)-RELATED"/>
    <property type="match status" value="1"/>
</dbReference>
<dbReference type="Proteomes" id="UP001150830">
    <property type="component" value="Unassembled WGS sequence"/>
</dbReference>
<evidence type="ECO:0000256" key="2">
    <source>
        <dbReference type="ARBA" id="ARBA00007801"/>
    </source>
</evidence>
<dbReference type="RefSeq" id="WP_283172810.1">
    <property type="nucleotide sequence ID" value="NZ_JAPNOA010000018.1"/>
</dbReference>
<dbReference type="InterPro" id="IPR002938">
    <property type="entry name" value="FAD-bd"/>
</dbReference>
<evidence type="ECO:0000313" key="11">
    <source>
        <dbReference type="Proteomes" id="UP001150830"/>
    </source>
</evidence>
<evidence type="ECO:0000256" key="4">
    <source>
        <dbReference type="ARBA" id="ARBA00022630"/>
    </source>
</evidence>
<organism evidence="10 11">
    <name type="scientific">Parathalassolituus penaei</name>
    <dbReference type="NCBI Taxonomy" id="2997323"/>
    <lineage>
        <taxon>Bacteria</taxon>
        <taxon>Pseudomonadati</taxon>
        <taxon>Pseudomonadota</taxon>
        <taxon>Gammaproteobacteria</taxon>
        <taxon>Oceanospirillales</taxon>
        <taxon>Oceanospirillaceae</taxon>
        <taxon>Parathalassolituus</taxon>
    </lineage>
</organism>
<name>A0A9X3IRU4_9GAMM</name>
<dbReference type="SUPFAM" id="SSF52833">
    <property type="entry name" value="Thioredoxin-like"/>
    <property type="match status" value="1"/>
</dbReference>
<comment type="caution">
    <text evidence="10">The sequence shown here is derived from an EMBL/GenBank/DDBJ whole genome shotgun (WGS) entry which is preliminary data.</text>
</comment>
<dbReference type="AlphaFoldDB" id="A0A9X3IRU4"/>
<evidence type="ECO:0000259" key="8">
    <source>
        <dbReference type="Pfam" id="PF01494"/>
    </source>
</evidence>
<reference evidence="10" key="1">
    <citation type="submission" date="2022-11" db="EMBL/GenBank/DDBJ databases">
        <title>Parathalassolutuus dongxingensis gen. nov., sp. nov., a novel member of family Oceanospirillaceae isolated from a coastal shrimp pond in Guangxi, China.</title>
        <authorList>
            <person name="Chen H."/>
        </authorList>
    </citation>
    <scope>NUCLEOTIDE SEQUENCE</scope>
    <source>
        <strain evidence="10">G-43</strain>
    </source>
</reference>
<dbReference type="InterPro" id="IPR050641">
    <property type="entry name" value="RIFMO-like"/>
</dbReference>
<comment type="similarity">
    <text evidence="2">Belongs to the PheA/TfdB FAD monooxygenase family.</text>
</comment>
<dbReference type="SUPFAM" id="SSF54373">
    <property type="entry name" value="FAD-linked reductases, C-terminal domain"/>
    <property type="match status" value="1"/>
</dbReference>
<keyword evidence="11" id="KW-1185">Reference proteome</keyword>
<dbReference type="Pfam" id="PF01494">
    <property type="entry name" value="FAD_binding_3"/>
    <property type="match status" value="1"/>
</dbReference>
<dbReference type="PANTHER" id="PTHR43004">
    <property type="entry name" value="TRK SYSTEM POTASSIUM UPTAKE PROTEIN"/>
    <property type="match status" value="1"/>
</dbReference>
<comment type="function">
    <text evidence="7">Serves to protect the cell against DNA damage by alkyl hydroperoxides. It can use either NADH or NADPH as electron donor for direct reduction of redox dyes or of alkyl hydroperoxides when combined with the AhpC protein.</text>
</comment>